<reference evidence="1 2" key="1">
    <citation type="submission" date="2022-09" db="EMBL/GenBank/DDBJ databases">
        <title>New species of Phenylobacterium.</title>
        <authorList>
            <person name="Mieszkin S."/>
        </authorList>
    </citation>
    <scope>NUCLEOTIDE SEQUENCE [LARGE SCALE GENOMIC DNA]</scope>
    <source>
        <strain evidence="1 2">HK31-G</strain>
    </source>
</reference>
<keyword evidence="2" id="KW-1185">Reference proteome</keyword>
<evidence type="ECO:0000313" key="2">
    <source>
        <dbReference type="Proteomes" id="UP001598130"/>
    </source>
</evidence>
<sequence>MDKQFAIQFAGSFAAVALLVALAAWAKIAKPMSPLSEARARALFADEFPGRALDALWVTNDGRGALARSGASALVLCEVGDGYAARHIPWAQAVAASFRDGVLKLDLKDVSAPRARLAFDSWPPAGAA</sequence>
<evidence type="ECO:0000313" key="1">
    <source>
        <dbReference type="EMBL" id="MFD3264994.1"/>
    </source>
</evidence>
<gene>
    <name evidence="1" type="ORF">OCL97_13615</name>
</gene>
<organism evidence="1 2">
    <name type="scientific">Phenylobacterium ferrooxidans</name>
    <dbReference type="NCBI Taxonomy" id="2982689"/>
    <lineage>
        <taxon>Bacteria</taxon>
        <taxon>Pseudomonadati</taxon>
        <taxon>Pseudomonadota</taxon>
        <taxon>Alphaproteobacteria</taxon>
        <taxon>Caulobacterales</taxon>
        <taxon>Caulobacteraceae</taxon>
        <taxon>Phenylobacterium</taxon>
    </lineage>
</organism>
<name>A0ABW6CQ99_9CAUL</name>
<dbReference type="EMBL" id="JAOTJD010000025">
    <property type="protein sequence ID" value="MFD3264994.1"/>
    <property type="molecule type" value="Genomic_DNA"/>
</dbReference>
<comment type="caution">
    <text evidence="1">The sequence shown here is derived from an EMBL/GenBank/DDBJ whole genome shotgun (WGS) entry which is preliminary data.</text>
</comment>
<dbReference type="RefSeq" id="WP_377370515.1">
    <property type="nucleotide sequence ID" value="NZ_JAOTJD010000025.1"/>
</dbReference>
<dbReference type="Proteomes" id="UP001598130">
    <property type="component" value="Unassembled WGS sequence"/>
</dbReference>
<proteinExistence type="predicted"/>
<protein>
    <submittedName>
        <fullName evidence="1">Uncharacterized protein</fullName>
    </submittedName>
</protein>
<accession>A0ABW6CQ99</accession>